<organism evidence="4 5">
    <name type="scientific">Exophiala mesophila</name>
    <name type="common">Black yeast-like fungus</name>
    <dbReference type="NCBI Taxonomy" id="212818"/>
    <lineage>
        <taxon>Eukaryota</taxon>
        <taxon>Fungi</taxon>
        <taxon>Dikarya</taxon>
        <taxon>Ascomycota</taxon>
        <taxon>Pezizomycotina</taxon>
        <taxon>Eurotiomycetes</taxon>
        <taxon>Chaetothyriomycetidae</taxon>
        <taxon>Chaetothyriales</taxon>
        <taxon>Herpotrichiellaceae</taxon>
        <taxon>Exophiala</taxon>
    </lineage>
</organism>
<dbReference type="InterPro" id="IPR000571">
    <property type="entry name" value="Znf_CCCH"/>
</dbReference>
<gene>
    <name evidence="4" type="ORF">PV10_02667</name>
</gene>
<dbReference type="SMART" id="SM00356">
    <property type="entry name" value="ZnF_C3H1"/>
    <property type="match status" value="2"/>
</dbReference>
<dbReference type="VEuPathDB" id="FungiDB:PV10_02667"/>
<dbReference type="RefSeq" id="XP_016226527.1">
    <property type="nucleotide sequence ID" value="XM_016367009.1"/>
</dbReference>
<evidence type="ECO:0000259" key="3">
    <source>
        <dbReference type="PROSITE" id="PS50103"/>
    </source>
</evidence>
<dbReference type="OrthoDB" id="5841748at2759"/>
<dbReference type="EMBL" id="KN847521">
    <property type="protein sequence ID" value="KIV94953.1"/>
    <property type="molecule type" value="Genomic_DNA"/>
</dbReference>
<protein>
    <recommendedName>
        <fullName evidence="3">C3H1-type domain-containing protein</fullName>
    </recommendedName>
</protein>
<name>A0A0D2A7J7_EXOME</name>
<keyword evidence="1" id="KW-0862">Zinc</keyword>
<feature type="region of interest" description="Disordered" evidence="2">
    <location>
        <begin position="206"/>
        <end position="233"/>
    </location>
</feature>
<keyword evidence="5" id="KW-1185">Reference proteome</keyword>
<feature type="compositionally biased region" description="Basic residues" evidence="2">
    <location>
        <begin position="156"/>
        <end position="165"/>
    </location>
</feature>
<dbReference type="Proteomes" id="UP000054302">
    <property type="component" value="Unassembled WGS sequence"/>
</dbReference>
<sequence length="339" mass="38542">MYNFDSDSKKLQTCRYWALGQSCPNFDHNGVLNCEYAHFDAGSLASPLEQRGTCLQWSRHGTCPRGTACWYEHRHTGVTGLWQDEIDLVGLDLEIADAAFEAGFNTRHHEALFNLIWAVKRKAIRILKPGNQSFKPRHPIYPDRYRPSGIGDNTAKKRRSRKRRWISNFKSDPHRQQAHSRTADTDPVVNDSSKWKIVTALDAESVKEDEPSKRQKTRRAPSTEPDLLIFSPSPSPPVEDIAEAGLCVKTVLLVKAKLDEAQKEVHSCQLTMKKWYDQYGARFCDNNEIMVSLRNLSTRMEDTRQNARAGAKEMDSAIKWLQRNCGVSNVGINDGDLLL</sequence>
<evidence type="ECO:0000313" key="4">
    <source>
        <dbReference type="EMBL" id="KIV94953.1"/>
    </source>
</evidence>
<evidence type="ECO:0000256" key="1">
    <source>
        <dbReference type="PROSITE-ProRule" id="PRU00723"/>
    </source>
</evidence>
<evidence type="ECO:0000256" key="2">
    <source>
        <dbReference type="SAM" id="MobiDB-lite"/>
    </source>
</evidence>
<dbReference type="HOGENOM" id="CLU_801671_0_0_1"/>
<reference evidence="4 5" key="1">
    <citation type="submission" date="2015-01" db="EMBL/GenBank/DDBJ databases">
        <title>The Genome Sequence of Exophiala mesophila CBS40295.</title>
        <authorList>
            <consortium name="The Broad Institute Genomics Platform"/>
            <person name="Cuomo C."/>
            <person name="de Hoog S."/>
            <person name="Gorbushina A."/>
            <person name="Stielow B."/>
            <person name="Teixiera M."/>
            <person name="Abouelleil A."/>
            <person name="Chapman S.B."/>
            <person name="Priest M."/>
            <person name="Young S.K."/>
            <person name="Wortman J."/>
            <person name="Nusbaum C."/>
            <person name="Birren B."/>
        </authorList>
    </citation>
    <scope>NUCLEOTIDE SEQUENCE [LARGE SCALE GENOMIC DNA]</scope>
    <source>
        <strain evidence="4 5">CBS 40295</strain>
    </source>
</reference>
<dbReference type="Gene3D" id="3.30.1370.210">
    <property type="match status" value="1"/>
</dbReference>
<dbReference type="GeneID" id="27320512"/>
<feature type="zinc finger region" description="C3H1-type" evidence="1">
    <location>
        <begin position="48"/>
        <end position="76"/>
    </location>
</feature>
<feature type="domain" description="C3H1-type" evidence="3">
    <location>
        <begin position="48"/>
        <end position="76"/>
    </location>
</feature>
<feature type="region of interest" description="Disordered" evidence="2">
    <location>
        <begin position="135"/>
        <end position="189"/>
    </location>
</feature>
<dbReference type="OMA" id="CRYWALG"/>
<keyword evidence="1" id="KW-0479">Metal-binding</keyword>
<dbReference type="PROSITE" id="PS50103">
    <property type="entry name" value="ZF_C3H1"/>
    <property type="match status" value="1"/>
</dbReference>
<dbReference type="GO" id="GO:0008270">
    <property type="term" value="F:zinc ion binding"/>
    <property type="evidence" value="ECO:0007669"/>
    <property type="project" value="UniProtKB-KW"/>
</dbReference>
<evidence type="ECO:0000313" key="5">
    <source>
        <dbReference type="Proteomes" id="UP000054302"/>
    </source>
</evidence>
<proteinExistence type="predicted"/>
<accession>A0A0D2A7J7</accession>
<dbReference type="AlphaFoldDB" id="A0A0D2A7J7"/>
<keyword evidence="1" id="KW-0863">Zinc-finger</keyword>
<dbReference type="STRING" id="212818.A0A0D2A7J7"/>